<dbReference type="EMBL" id="JBHUEM010000020">
    <property type="protein sequence ID" value="MFD1737458.1"/>
    <property type="molecule type" value="Genomic_DNA"/>
</dbReference>
<gene>
    <name evidence="3" type="ORF">ACFSCX_12925</name>
</gene>
<keyword evidence="4" id="KW-1185">Reference proteome</keyword>
<name>A0ABW4LTN1_9BACI</name>
<evidence type="ECO:0000313" key="3">
    <source>
        <dbReference type="EMBL" id="MFD1737458.1"/>
    </source>
</evidence>
<evidence type="ECO:0000313" key="4">
    <source>
        <dbReference type="Proteomes" id="UP001597214"/>
    </source>
</evidence>
<sequence>MKKKLIIGGITVAVLLSAGAAFADDVKHNAFKEPQNEEQEAIKERIDSANSEFMDNVNQDVLETFDLKLDDYEKLDNQDLYEDDTYKDLHGVLFEVMMSQEDGDIKPTVYVKGNIAYILEKKADGTNILHEYKKLDGKGGKWKKESKKEEKGEKIKHPLDK</sequence>
<keyword evidence="2" id="KW-0732">Signal</keyword>
<reference evidence="4" key="1">
    <citation type="journal article" date="2019" name="Int. J. Syst. Evol. Microbiol.">
        <title>The Global Catalogue of Microorganisms (GCM) 10K type strain sequencing project: providing services to taxonomists for standard genome sequencing and annotation.</title>
        <authorList>
            <consortium name="The Broad Institute Genomics Platform"/>
            <consortium name="The Broad Institute Genome Sequencing Center for Infectious Disease"/>
            <person name="Wu L."/>
            <person name="Ma J."/>
        </authorList>
    </citation>
    <scope>NUCLEOTIDE SEQUENCE [LARGE SCALE GENOMIC DNA]</scope>
    <source>
        <strain evidence="4">CCUG 49339</strain>
    </source>
</reference>
<evidence type="ECO:0000256" key="2">
    <source>
        <dbReference type="SAM" id="SignalP"/>
    </source>
</evidence>
<feature type="region of interest" description="Disordered" evidence="1">
    <location>
        <begin position="136"/>
        <end position="161"/>
    </location>
</feature>
<accession>A0ABW4LTN1</accession>
<feature type="signal peptide" evidence="2">
    <location>
        <begin position="1"/>
        <end position="23"/>
    </location>
</feature>
<comment type="caution">
    <text evidence="3">The sequence shown here is derived from an EMBL/GenBank/DDBJ whole genome shotgun (WGS) entry which is preliminary data.</text>
</comment>
<feature type="chain" id="PRO_5045261447" evidence="2">
    <location>
        <begin position="24"/>
        <end position="161"/>
    </location>
</feature>
<evidence type="ECO:0000256" key="1">
    <source>
        <dbReference type="SAM" id="MobiDB-lite"/>
    </source>
</evidence>
<dbReference type="RefSeq" id="WP_377928666.1">
    <property type="nucleotide sequence ID" value="NZ_JBHUEM010000020.1"/>
</dbReference>
<organism evidence="3 4">
    <name type="scientific">Bacillus salitolerans</name>
    <dbReference type="NCBI Taxonomy" id="1437434"/>
    <lineage>
        <taxon>Bacteria</taxon>
        <taxon>Bacillati</taxon>
        <taxon>Bacillota</taxon>
        <taxon>Bacilli</taxon>
        <taxon>Bacillales</taxon>
        <taxon>Bacillaceae</taxon>
        <taxon>Bacillus</taxon>
    </lineage>
</organism>
<dbReference type="Proteomes" id="UP001597214">
    <property type="component" value="Unassembled WGS sequence"/>
</dbReference>
<proteinExistence type="predicted"/>
<protein>
    <submittedName>
        <fullName evidence="3">Uncharacterized protein</fullName>
    </submittedName>
</protein>